<proteinExistence type="predicted"/>
<gene>
    <name evidence="2" type="ORF">FHR95_002284</name>
</gene>
<dbReference type="EMBL" id="JACHXQ010000007">
    <property type="protein sequence ID" value="MBB3184710.1"/>
    <property type="molecule type" value="Genomic_DNA"/>
</dbReference>
<evidence type="ECO:0000256" key="1">
    <source>
        <dbReference type="SAM" id="MobiDB-lite"/>
    </source>
</evidence>
<dbReference type="InterPro" id="IPR029058">
    <property type="entry name" value="AB_hydrolase_fold"/>
</dbReference>
<dbReference type="AlphaFoldDB" id="A0A7W5DLC7"/>
<feature type="region of interest" description="Disordered" evidence="1">
    <location>
        <begin position="208"/>
        <end position="227"/>
    </location>
</feature>
<accession>A0A7W5DLC7</accession>
<protein>
    <recommendedName>
        <fullName evidence="4">Esterase</fullName>
    </recommendedName>
</protein>
<dbReference type="InterPro" id="IPR008886">
    <property type="entry name" value="UPF0227/Esterase_YqiA"/>
</dbReference>
<reference evidence="2 3" key="1">
    <citation type="submission" date="2020-08" db="EMBL/GenBank/DDBJ databases">
        <title>Genomic Encyclopedia of Type Strains, Phase III (KMG-III): the genomes of soil and plant-associated and newly described type strains.</title>
        <authorList>
            <person name="Whitman W."/>
        </authorList>
    </citation>
    <scope>NUCLEOTIDE SEQUENCE [LARGE SCALE GENOMIC DNA]</scope>
    <source>
        <strain evidence="2 3">CECT 7341</strain>
    </source>
</reference>
<evidence type="ECO:0000313" key="3">
    <source>
        <dbReference type="Proteomes" id="UP000563050"/>
    </source>
</evidence>
<dbReference type="PANTHER" id="PTHR35602">
    <property type="entry name" value="ESTERASE YQIA-RELATED"/>
    <property type="match status" value="1"/>
</dbReference>
<organism evidence="2 3">
    <name type="scientific">Halomonas fontilapidosi</name>
    <dbReference type="NCBI Taxonomy" id="616675"/>
    <lineage>
        <taxon>Bacteria</taxon>
        <taxon>Pseudomonadati</taxon>
        <taxon>Pseudomonadota</taxon>
        <taxon>Gammaproteobacteria</taxon>
        <taxon>Oceanospirillales</taxon>
        <taxon>Halomonadaceae</taxon>
        <taxon>Halomonas</taxon>
    </lineage>
</organism>
<dbReference type="RefSeq" id="WP_183314458.1">
    <property type="nucleotide sequence ID" value="NZ_JACHXQ010000007.1"/>
</dbReference>
<dbReference type="PANTHER" id="PTHR35602:SF3">
    <property type="entry name" value="ESTERASE YQIA"/>
    <property type="match status" value="1"/>
</dbReference>
<keyword evidence="3" id="KW-1185">Reference proteome</keyword>
<comment type="caution">
    <text evidence="2">The sequence shown here is derived from an EMBL/GenBank/DDBJ whole genome shotgun (WGS) entry which is preliminary data.</text>
</comment>
<sequence length="227" mass="23793">MLGAAWLPPAASGVLYLHGFNSGSGSPKAVLMREACAWLGLPCITPQLPHRPMAALAYAEAQLARLGPRPLVAGSSMGGFLATLVAERHDLAGALINPAVAPARLVAGWIGEHFDNVYTGERFTIEAAHLEELDALTPERVVAERYLLLLGTADETLDPAEAFALYRGARTLLHPQGDHGFAALADHLPALLAHGGLRLPPGWAGSKAPGTAGIGLPDDTNDRNHFG</sequence>
<evidence type="ECO:0000313" key="2">
    <source>
        <dbReference type="EMBL" id="MBB3184710.1"/>
    </source>
</evidence>
<dbReference type="Proteomes" id="UP000563050">
    <property type="component" value="Unassembled WGS sequence"/>
</dbReference>
<dbReference type="SUPFAM" id="SSF53474">
    <property type="entry name" value="alpha/beta-Hydrolases"/>
    <property type="match status" value="1"/>
</dbReference>
<dbReference type="Pfam" id="PF05728">
    <property type="entry name" value="UPF0227"/>
    <property type="match status" value="1"/>
</dbReference>
<name>A0A7W5DLC7_9GAMM</name>
<evidence type="ECO:0008006" key="4">
    <source>
        <dbReference type="Google" id="ProtNLM"/>
    </source>
</evidence>
<dbReference type="Gene3D" id="3.40.50.1820">
    <property type="entry name" value="alpha/beta hydrolase"/>
    <property type="match status" value="1"/>
</dbReference>